<sequence>MKISGKLFDQIDPKIMTELIGISERVSKKDPTVWGDAATAEAKVRLNWVDLPSSSRDLLPQLDAISAWARNRSLTQVILCGMGGSSLAPEVIANTYKKNLTILDSTDPTQISNATPKDLTSTLIVIASKSGSTIETRSQMAYFEEKISQANLSPADHFVIVTDPGSALDSDARSKGYKVVNADPKVGGRFSALSAYGLLPAALIGIDVSSLLDDALVASKLFVGEQSPAALIAAAIYQSPSQFVTFTKNQSVLPGVEDWIEQLIAESTGKDGKGKLPIINESDAQAKFGTSIGFAPGDYDLVVEADLGAHFILWEWVTALLSYLLKVDPFNQPNVTEAKEQTDSIIKQGNFLYPDNLMIFEDDDFQFYSNRDVRSLADFLQIKCGYFAVMAYLTRDKDDLVTQTNHLIAAITGIATTFGWGPRFLHSTGQFHKGGGDNGAFIQITAAADIDLPIPGAGLSFRQLIMAQAIGDAAALMQRDYPFLQIHLKKGQVGSRKLIEVLKKIN</sequence>
<dbReference type="PANTHER" id="PTHR11469">
    <property type="entry name" value="GLUCOSE-6-PHOSPHATE ISOMERASE"/>
    <property type="match status" value="1"/>
</dbReference>
<protein>
    <submittedName>
        <fullName evidence="4">Unannotated protein</fullName>
    </submittedName>
</protein>
<name>A0A6J6MUZ0_9ZZZZ</name>
<dbReference type="Pfam" id="PF00342">
    <property type="entry name" value="PGI"/>
    <property type="match status" value="1"/>
</dbReference>
<evidence type="ECO:0000256" key="3">
    <source>
        <dbReference type="ARBA" id="ARBA00023235"/>
    </source>
</evidence>
<dbReference type="InterPro" id="IPR001672">
    <property type="entry name" value="G6P_Isomerase"/>
</dbReference>
<dbReference type="GO" id="GO:0004347">
    <property type="term" value="F:glucose-6-phosphate isomerase activity"/>
    <property type="evidence" value="ECO:0007669"/>
    <property type="project" value="InterPro"/>
</dbReference>
<dbReference type="PANTHER" id="PTHR11469:SF1">
    <property type="entry name" value="GLUCOSE-6-PHOSPHATE ISOMERASE"/>
    <property type="match status" value="1"/>
</dbReference>
<organism evidence="4">
    <name type="scientific">freshwater metagenome</name>
    <dbReference type="NCBI Taxonomy" id="449393"/>
    <lineage>
        <taxon>unclassified sequences</taxon>
        <taxon>metagenomes</taxon>
        <taxon>ecological metagenomes</taxon>
    </lineage>
</organism>
<proteinExistence type="predicted"/>
<keyword evidence="3" id="KW-0413">Isomerase</keyword>
<keyword evidence="1" id="KW-0312">Gluconeogenesis</keyword>
<dbReference type="GO" id="GO:0097367">
    <property type="term" value="F:carbohydrate derivative binding"/>
    <property type="evidence" value="ECO:0007669"/>
    <property type="project" value="InterPro"/>
</dbReference>
<dbReference type="Gene3D" id="3.40.50.10490">
    <property type="entry name" value="Glucose-6-phosphate isomerase like protein, domain 1"/>
    <property type="match status" value="2"/>
</dbReference>
<dbReference type="GO" id="GO:0048029">
    <property type="term" value="F:monosaccharide binding"/>
    <property type="evidence" value="ECO:0007669"/>
    <property type="project" value="TreeGrafter"/>
</dbReference>
<dbReference type="EMBL" id="CAEZXI010000002">
    <property type="protein sequence ID" value="CAB4676375.1"/>
    <property type="molecule type" value="Genomic_DNA"/>
</dbReference>
<dbReference type="PROSITE" id="PS51463">
    <property type="entry name" value="P_GLUCOSE_ISOMERASE_3"/>
    <property type="match status" value="1"/>
</dbReference>
<dbReference type="InterPro" id="IPR046348">
    <property type="entry name" value="SIS_dom_sf"/>
</dbReference>
<evidence type="ECO:0000256" key="2">
    <source>
        <dbReference type="ARBA" id="ARBA00023152"/>
    </source>
</evidence>
<keyword evidence="2" id="KW-0324">Glycolysis</keyword>
<gene>
    <name evidence="4" type="ORF">UFOPK2362_00043</name>
</gene>
<dbReference type="GO" id="GO:0005829">
    <property type="term" value="C:cytosol"/>
    <property type="evidence" value="ECO:0007669"/>
    <property type="project" value="TreeGrafter"/>
</dbReference>
<evidence type="ECO:0000313" key="4">
    <source>
        <dbReference type="EMBL" id="CAB4676375.1"/>
    </source>
</evidence>
<dbReference type="AlphaFoldDB" id="A0A6J6MUZ0"/>
<dbReference type="SUPFAM" id="SSF53697">
    <property type="entry name" value="SIS domain"/>
    <property type="match status" value="1"/>
</dbReference>
<reference evidence="4" key="1">
    <citation type="submission" date="2020-05" db="EMBL/GenBank/DDBJ databases">
        <authorList>
            <person name="Chiriac C."/>
            <person name="Salcher M."/>
            <person name="Ghai R."/>
            <person name="Kavagutti S V."/>
        </authorList>
    </citation>
    <scope>NUCLEOTIDE SEQUENCE</scope>
</reference>
<dbReference type="GO" id="GO:0006094">
    <property type="term" value="P:gluconeogenesis"/>
    <property type="evidence" value="ECO:0007669"/>
    <property type="project" value="UniProtKB-KW"/>
</dbReference>
<accession>A0A6J6MUZ0</accession>
<dbReference type="GO" id="GO:0006096">
    <property type="term" value="P:glycolytic process"/>
    <property type="evidence" value="ECO:0007669"/>
    <property type="project" value="UniProtKB-KW"/>
</dbReference>
<evidence type="ECO:0000256" key="1">
    <source>
        <dbReference type="ARBA" id="ARBA00022432"/>
    </source>
</evidence>
<dbReference type="GO" id="GO:0051156">
    <property type="term" value="P:glucose 6-phosphate metabolic process"/>
    <property type="evidence" value="ECO:0007669"/>
    <property type="project" value="TreeGrafter"/>
</dbReference>